<feature type="domain" description="Mediator complex subunit 16 C-terminal" evidence="12">
    <location>
        <begin position="863"/>
        <end position="990"/>
    </location>
</feature>
<keyword evidence="7 9" id="KW-0539">Nucleus</keyword>
<name>A0A6G1J7T5_9PLEO</name>
<evidence type="ECO:0000313" key="14">
    <source>
        <dbReference type="Proteomes" id="UP000799291"/>
    </source>
</evidence>
<proteinExistence type="inferred from homology"/>
<evidence type="ECO:0000256" key="1">
    <source>
        <dbReference type="ARBA" id="ARBA00004123"/>
    </source>
</evidence>
<evidence type="ECO:0000256" key="2">
    <source>
        <dbReference type="ARBA" id="ARBA00006543"/>
    </source>
</evidence>
<dbReference type="AlphaFoldDB" id="A0A6G1J7T5"/>
<dbReference type="PANTHER" id="PTHR13224">
    <property type="entry name" value="THYROID HORMONE RECEPTOR-ASSOCIATED PROTEIN-RELATED"/>
    <property type="match status" value="1"/>
</dbReference>
<evidence type="ECO:0000256" key="8">
    <source>
        <dbReference type="ARBA" id="ARBA00032015"/>
    </source>
</evidence>
<reference evidence="13" key="1">
    <citation type="journal article" date="2020" name="Stud. Mycol.">
        <title>101 Dothideomycetes genomes: a test case for predicting lifestyles and emergence of pathogens.</title>
        <authorList>
            <person name="Haridas S."/>
            <person name="Albert R."/>
            <person name="Binder M."/>
            <person name="Bloem J."/>
            <person name="Labutti K."/>
            <person name="Salamov A."/>
            <person name="Andreopoulos B."/>
            <person name="Baker S."/>
            <person name="Barry K."/>
            <person name="Bills G."/>
            <person name="Bluhm B."/>
            <person name="Cannon C."/>
            <person name="Castanera R."/>
            <person name="Culley D."/>
            <person name="Daum C."/>
            <person name="Ezra D."/>
            <person name="Gonzalez J."/>
            <person name="Henrissat B."/>
            <person name="Kuo A."/>
            <person name="Liang C."/>
            <person name="Lipzen A."/>
            <person name="Lutzoni F."/>
            <person name="Magnuson J."/>
            <person name="Mondo S."/>
            <person name="Nolan M."/>
            <person name="Ohm R."/>
            <person name="Pangilinan J."/>
            <person name="Park H.-J."/>
            <person name="Ramirez L."/>
            <person name="Alfaro M."/>
            <person name="Sun H."/>
            <person name="Tritt A."/>
            <person name="Yoshinaga Y."/>
            <person name="Zwiers L.-H."/>
            <person name="Turgeon B."/>
            <person name="Goodwin S."/>
            <person name="Spatafora J."/>
            <person name="Crous P."/>
            <person name="Grigoriev I."/>
        </authorList>
    </citation>
    <scope>NUCLEOTIDE SEQUENCE</scope>
    <source>
        <strain evidence="13">CBS 122367</strain>
    </source>
</reference>
<evidence type="ECO:0000256" key="6">
    <source>
        <dbReference type="ARBA" id="ARBA00023163"/>
    </source>
</evidence>
<dbReference type="Pfam" id="PF11635">
    <property type="entry name" value="Med16_N"/>
    <property type="match status" value="1"/>
</dbReference>
<evidence type="ECO:0000259" key="12">
    <source>
        <dbReference type="Pfam" id="PF20719"/>
    </source>
</evidence>
<feature type="compositionally biased region" description="Polar residues" evidence="10">
    <location>
        <begin position="907"/>
        <end position="934"/>
    </location>
</feature>
<accession>A0A6G1J7T5</accession>
<sequence length="999" mass="111260">MIMEDLSYDNMDDDLFGDSVQVALPHINTIPAPPPVKGLAGRLDELSASGCCSRIAWSKNGCVAYIGPGGKTVNLKVFSRDSSSGKRDLGPDTPVEIPSGHNDYPFVHLSWSHLGNDLVIINSAGHVLVFSCAMALDRMSFMRAESGPPESDMDAVVGMHWLAILPYEQKNQIAWAAKKDGDMWRFHIESHKFRDMHHPAEGKASMIYLKRFGELKLRFQQADNSWSEVIVSLAPLTSTKEVFTHGAFASNNDDTLLLAAHDVAGRLHLYRIEATWKIPPQKPGQPPPKHYDKPDVQVSEITVDDNCRPLMVNNDLSGGTESRVNVPSQLTHLSFLPTTPKKTPPPKKATSAENHTTPESDDPPPPTIQAIFSTPPEVVAFTQAQPPQNPFSIVARWEVHQQQQNQLHPSLDKVTSKKKSVGSVPPRNVWVLRRQPDTMMHSVVLSFTPLWYHMTLGFCYSDGTIEFRKRTTMARIEPDYNSETVVSMAQAGFAFTNVEPSLHIALSPNYCMAASMQQEGNIKLRSMEYTYGSLATDEEDPRHSAALAALILQSTTAANQYFCSDDIFAVMGELSDPRASQFISLMFDALNVNLDCGVDENSSNHLILLGRSPFFVKTLSAIHVMGLQGSVNRSLTSKMAWIILNIKYVTQILTTIARMHGQIEKNPLRPEVVPQFIGICRWIMHFMIYIIDELVETGRSLQTLAAQHPTGITREILQQHIHDTNKPALLILLSSFPRMMLKLWAQPLQWVTRTAHGYINGNPTSEIRKLYHPLHQALFEPPLDWRAFEALVAEAQHLVRACYKPSASEEDSDDRKAAESARRNLCERDLLLGRIPDVLFPAAKRLVTETVFGDASNNGCLVDRVDMAKLMFFDTTWLGFSSSKRANNWFSTHVVDVCQKMIIRGTGAQSHPSNSAMAANQQSRNRSDSIQSASGAGAEDGKKKKQQLRRCVRCGAYMEDVLVGMPGYSNHHISWLMGVAKHCVCGNSWILAPEKKNAK</sequence>
<dbReference type="InterPro" id="IPR048338">
    <property type="entry name" value="Mediator_Med16"/>
</dbReference>
<keyword evidence="14" id="KW-1185">Reference proteome</keyword>
<dbReference type="EMBL" id="MU005576">
    <property type="protein sequence ID" value="KAF2686468.1"/>
    <property type="molecule type" value="Genomic_DNA"/>
</dbReference>
<feature type="region of interest" description="Disordered" evidence="10">
    <location>
        <begin position="907"/>
        <end position="944"/>
    </location>
</feature>
<dbReference type="GO" id="GO:0016592">
    <property type="term" value="C:mediator complex"/>
    <property type="evidence" value="ECO:0007669"/>
    <property type="project" value="InterPro"/>
</dbReference>
<evidence type="ECO:0000313" key="13">
    <source>
        <dbReference type="EMBL" id="KAF2686468.1"/>
    </source>
</evidence>
<dbReference type="GO" id="GO:0045893">
    <property type="term" value="P:positive regulation of DNA-templated transcription"/>
    <property type="evidence" value="ECO:0007669"/>
    <property type="project" value="TreeGrafter"/>
</dbReference>
<evidence type="ECO:0000256" key="5">
    <source>
        <dbReference type="ARBA" id="ARBA00023159"/>
    </source>
</evidence>
<evidence type="ECO:0000256" key="3">
    <source>
        <dbReference type="ARBA" id="ARBA00019614"/>
    </source>
</evidence>
<dbReference type="InterPro" id="IPR021665">
    <property type="entry name" value="Mediator_Med16_N"/>
</dbReference>
<feature type="region of interest" description="Disordered" evidence="10">
    <location>
        <begin position="331"/>
        <end position="368"/>
    </location>
</feature>
<evidence type="ECO:0000256" key="4">
    <source>
        <dbReference type="ARBA" id="ARBA00023015"/>
    </source>
</evidence>
<protein>
    <recommendedName>
        <fullName evidence="3 9">Mediator of RNA polymerase II transcription subunit 16</fullName>
    </recommendedName>
    <alternativeName>
        <fullName evidence="8 9">Mediator complex subunit 16</fullName>
    </alternativeName>
</protein>
<evidence type="ECO:0000259" key="11">
    <source>
        <dbReference type="Pfam" id="PF11635"/>
    </source>
</evidence>
<organism evidence="13 14">
    <name type="scientific">Lentithecium fluviatile CBS 122367</name>
    <dbReference type="NCBI Taxonomy" id="1168545"/>
    <lineage>
        <taxon>Eukaryota</taxon>
        <taxon>Fungi</taxon>
        <taxon>Dikarya</taxon>
        <taxon>Ascomycota</taxon>
        <taxon>Pezizomycotina</taxon>
        <taxon>Dothideomycetes</taxon>
        <taxon>Pleosporomycetidae</taxon>
        <taxon>Pleosporales</taxon>
        <taxon>Massarineae</taxon>
        <taxon>Lentitheciaceae</taxon>
        <taxon>Lentithecium</taxon>
    </lineage>
</organism>
<evidence type="ECO:0000256" key="7">
    <source>
        <dbReference type="ARBA" id="ARBA00023242"/>
    </source>
</evidence>
<dbReference type="PANTHER" id="PTHR13224:SF6">
    <property type="entry name" value="MEDIATOR OF RNA POLYMERASE II TRANSCRIPTION SUBUNIT 16"/>
    <property type="match status" value="1"/>
</dbReference>
<dbReference type="Pfam" id="PF20719">
    <property type="entry name" value="Med16_C"/>
    <property type="match status" value="1"/>
</dbReference>
<comment type="function">
    <text evidence="9">Component of the Mediator complex, a coactivator involved in the regulated transcription of nearly all RNA polymerase II-dependent genes. Mediator functions as a bridge to convey information from gene-specific regulatory proteins to the basal RNA polymerase II transcription machinery. Mediator is recruited to promoters by direct interactions with regulatory proteins and serves as a scaffold for the assembly of a functional preinitiation complex with RNA polymerase II and the general transcription factors.</text>
</comment>
<keyword evidence="5 9" id="KW-0010">Activator</keyword>
<dbReference type="OrthoDB" id="4139168at2759"/>
<keyword evidence="6 9" id="KW-0804">Transcription</keyword>
<gene>
    <name evidence="9" type="primary">MED16</name>
    <name evidence="13" type="ORF">K458DRAFT_198476</name>
</gene>
<comment type="subunit">
    <text evidence="9">Component of the Mediator complex.</text>
</comment>
<comment type="subcellular location">
    <subcellularLocation>
        <location evidence="1 9">Nucleus</location>
    </subcellularLocation>
</comment>
<dbReference type="SUPFAM" id="SSF69322">
    <property type="entry name" value="Tricorn protease domain 2"/>
    <property type="match status" value="1"/>
</dbReference>
<dbReference type="Proteomes" id="UP000799291">
    <property type="component" value="Unassembled WGS sequence"/>
</dbReference>
<comment type="similarity">
    <text evidence="2 9">Belongs to the Mediator complex subunit 16 family.</text>
</comment>
<evidence type="ECO:0000256" key="10">
    <source>
        <dbReference type="SAM" id="MobiDB-lite"/>
    </source>
</evidence>
<feature type="domain" description="Mediator complex subunit Med16 N-terminal" evidence="11">
    <location>
        <begin position="149"/>
        <end position="496"/>
    </location>
</feature>
<dbReference type="InterPro" id="IPR048339">
    <property type="entry name" value="Mediator_Med16_C"/>
</dbReference>
<evidence type="ECO:0000256" key="9">
    <source>
        <dbReference type="RuleBase" id="RU364149"/>
    </source>
</evidence>
<keyword evidence="4 9" id="KW-0805">Transcription regulation</keyword>